<dbReference type="Gene3D" id="2.30.30.140">
    <property type="match status" value="2"/>
</dbReference>
<evidence type="ECO:0000256" key="1">
    <source>
        <dbReference type="SAM" id="MobiDB-lite"/>
    </source>
</evidence>
<evidence type="ECO:0000259" key="2">
    <source>
        <dbReference type="Pfam" id="PF21744"/>
    </source>
</evidence>
<name>A0ABR1GFT8_AURAN</name>
<protein>
    <recommendedName>
        <fullName evidence="2">BAHCC1-like Tudor domain-containing protein</fullName>
    </recommendedName>
</protein>
<dbReference type="EMBL" id="JBBJCI010000011">
    <property type="protein sequence ID" value="KAK7254946.1"/>
    <property type="molecule type" value="Genomic_DNA"/>
</dbReference>
<feature type="region of interest" description="Disordered" evidence="1">
    <location>
        <begin position="141"/>
        <end position="177"/>
    </location>
</feature>
<reference evidence="3 4" key="1">
    <citation type="submission" date="2024-03" db="EMBL/GenBank/DDBJ databases">
        <title>Aureococcus anophagefferens CCMP1851 and Kratosvirus quantuckense: Draft genome of a second virus-susceptible host strain in the model system.</title>
        <authorList>
            <person name="Chase E."/>
            <person name="Truchon A.R."/>
            <person name="Schepens W."/>
            <person name="Wilhelm S.W."/>
        </authorList>
    </citation>
    <scope>NUCLEOTIDE SEQUENCE [LARGE SCALE GENOMIC DNA]</scope>
    <source>
        <strain evidence="3 4">CCMP1851</strain>
    </source>
</reference>
<dbReference type="InterPro" id="IPR048924">
    <property type="entry name" value="BAHCC1-like_Tudor"/>
</dbReference>
<feature type="domain" description="BAHCC1-like Tudor" evidence="2">
    <location>
        <begin position="81"/>
        <end position="129"/>
    </location>
</feature>
<evidence type="ECO:0000313" key="4">
    <source>
        <dbReference type="Proteomes" id="UP001363151"/>
    </source>
</evidence>
<dbReference type="Pfam" id="PF21744">
    <property type="entry name" value="BAHCC1-like_Tudor"/>
    <property type="match status" value="1"/>
</dbReference>
<dbReference type="Proteomes" id="UP001363151">
    <property type="component" value="Unassembled WGS sequence"/>
</dbReference>
<organism evidence="3 4">
    <name type="scientific">Aureococcus anophagefferens</name>
    <name type="common">Harmful bloom alga</name>
    <dbReference type="NCBI Taxonomy" id="44056"/>
    <lineage>
        <taxon>Eukaryota</taxon>
        <taxon>Sar</taxon>
        <taxon>Stramenopiles</taxon>
        <taxon>Ochrophyta</taxon>
        <taxon>Pelagophyceae</taxon>
        <taxon>Pelagomonadales</taxon>
        <taxon>Pelagomonadaceae</taxon>
        <taxon>Aureococcus</taxon>
    </lineage>
</organism>
<keyword evidence="4" id="KW-1185">Reference proteome</keyword>
<comment type="caution">
    <text evidence="3">The sequence shown here is derived from an EMBL/GenBank/DDBJ whole genome shotgun (WGS) entry which is preliminary data.</text>
</comment>
<sequence length="177" mass="19951">MSATNLTTPCRVSIYWDRMDAWFAATVRSQDAATGRYEVLYDDDNETEFMFLAPVDAEGVARARGAPCRLMDATPPVEDVARDVAEGTRVEVYWDREDRWYAGTVADRCEETAGTFLVEYDDGDSEMITFAARDAHGRVRRGPPYRVIDDASTPRPSRPPSRRVPRPWIAAARLPSQ</sequence>
<accession>A0ABR1GFT8</accession>
<gene>
    <name evidence="3" type="ORF">SO694_0013809</name>
</gene>
<evidence type="ECO:0000313" key="3">
    <source>
        <dbReference type="EMBL" id="KAK7254946.1"/>
    </source>
</evidence>
<proteinExistence type="predicted"/>